<dbReference type="Gene3D" id="1.10.260.40">
    <property type="entry name" value="lambda repressor-like DNA-binding domains"/>
    <property type="match status" value="1"/>
</dbReference>
<dbReference type="OrthoDB" id="8895516at2"/>
<dbReference type="RefSeq" id="WP_121896969.1">
    <property type="nucleotide sequence ID" value="NZ_RCNT01000002.1"/>
</dbReference>
<gene>
    <name evidence="2" type="ORF">D9R08_05180</name>
</gene>
<dbReference type="InterPro" id="IPR010982">
    <property type="entry name" value="Lambda_DNA-bd_dom_sf"/>
</dbReference>
<dbReference type="GO" id="GO:0003677">
    <property type="term" value="F:DNA binding"/>
    <property type="evidence" value="ECO:0007669"/>
    <property type="project" value="InterPro"/>
</dbReference>
<dbReference type="AlphaFoldDB" id="A0A3L9Y9X3"/>
<reference evidence="2 3" key="1">
    <citation type="submission" date="2018-10" db="EMBL/GenBank/DDBJ databases">
        <authorList>
            <person name="Jung H.S."/>
            <person name="Jeon C.O."/>
        </authorList>
    </citation>
    <scope>NUCLEOTIDE SEQUENCE [LARGE SCALE GENOMIC DNA]</scope>
    <source>
        <strain evidence="2 3">MA-7-27</strain>
    </source>
</reference>
<sequence length="288" mass="32600">MLNLYDKRQRASLFRERLAAALTASGLSRAALSRATAVDRSTITQLLMAEDARMPGGHLVASAAQTLGVSADWLLGLTDRPELAGDILATSMSLTETNRSSAIDDQIFAWHEEAAGYKIRHVPATLPDMLKTHGLMRWEYAPTMNRRPDQAIGAAEARLDWMRGSQSDYEIALPIHELECFALGQGYYTGLSAQLRREQIDWLIEVYDQVYPRLRLFIFDAHRVFSAPVTVFGPKMAVIYMGRHYVAFRDRDRVRGVTEHFDWLIRESLASARQIPKILTALRHRVED</sequence>
<organism evidence="2 3">
    <name type="scientific">Rhodophyticola porphyridii</name>
    <dbReference type="NCBI Taxonomy" id="1852017"/>
    <lineage>
        <taxon>Bacteria</taxon>
        <taxon>Pseudomonadati</taxon>
        <taxon>Pseudomonadota</taxon>
        <taxon>Alphaproteobacteria</taxon>
        <taxon>Rhodobacterales</taxon>
        <taxon>Roseobacteraceae</taxon>
        <taxon>Rhodophyticola</taxon>
    </lineage>
</organism>
<evidence type="ECO:0000259" key="1">
    <source>
        <dbReference type="SMART" id="SM00530"/>
    </source>
</evidence>
<evidence type="ECO:0000313" key="2">
    <source>
        <dbReference type="EMBL" id="RMA43033.1"/>
    </source>
</evidence>
<keyword evidence="3" id="KW-1185">Reference proteome</keyword>
<accession>A0A3L9Y9X3</accession>
<evidence type="ECO:0000313" key="3">
    <source>
        <dbReference type="Proteomes" id="UP000281343"/>
    </source>
</evidence>
<dbReference type="EMBL" id="RCNT01000002">
    <property type="protein sequence ID" value="RMA43033.1"/>
    <property type="molecule type" value="Genomic_DNA"/>
</dbReference>
<dbReference type="SMART" id="SM00530">
    <property type="entry name" value="HTH_XRE"/>
    <property type="match status" value="1"/>
</dbReference>
<feature type="domain" description="HTH cro/C1-type" evidence="1">
    <location>
        <begin position="17"/>
        <end position="74"/>
    </location>
</feature>
<proteinExistence type="predicted"/>
<dbReference type="InterPro" id="IPR001387">
    <property type="entry name" value="Cro/C1-type_HTH"/>
</dbReference>
<protein>
    <submittedName>
        <fullName evidence="2">XRE family transcriptional regulator</fullName>
    </submittedName>
</protein>
<name>A0A3L9Y9X3_9RHOB</name>
<comment type="caution">
    <text evidence="2">The sequence shown here is derived from an EMBL/GenBank/DDBJ whole genome shotgun (WGS) entry which is preliminary data.</text>
</comment>
<dbReference type="SUPFAM" id="SSF47413">
    <property type="entry name" value="lambda repressor-like DNA-binding domains"/>
    <property type="match status" value="1"/>
</dbReference>
<dbReference type="Proteomes" id="UP000281343">
    <property type="component" value="Unassembled WGS sequence"/>
</dbReference>
<dbReference type="CDD" id="cd00093">
    <property type="entry name" value="HTH_XRE"/>
    <property type="match status" value="1"/>
</dbReference>